<proteinExistence type="predicted"/>
<organism evidence="1">
    <name type="scientific">marine sediment metagenome</name>
    <dbReference type="NCBI Taxonomy" id="412755"/>
    <lineage>
        <taxon>unclassified sequences</taxon>
        <taxon>metagenomes</taxon>
        <taxon>ecological metagenomes</taxon>
    </lineage>
</organism>
<comment type="caution">
    <text evidence="1">The sequence shown here is derived from an EMBL/GenBank/DDBJ whole genome shotgun (WGS) entry which is preliminary data.</text>
</comment>
<evidence type="ECO:0000313" key="1">
    <source>
        <dbReference type="EMBL" id="KKL26790.1"/>
    </source>
</evidence>
<accession>A0A0F9BY02</accession>
<gene>
    <name evidence="1" type="ORF">LCGC14_2391720</name>
</gene>
<protein>
    <submittedName>
        <fullName evidence="1">Uncharacterized protein</fullName>
    </submittedName>
</protein>
<dbReference type="EMBL" id="LAZR01035707">
    <property type="protein sequence ID" value="KKL26790.1"/>
    <property type="molecule type" value="Genomic_DNA"/>
</dbReference>
<sequence length="212" mass="23880">MEGVDAFSSDIERQLELEKNKNVQLATANSLYTGNQDPNLIEWQLELDNILERIEHLLAGDVLKIGGDGSVTYEPQPDSDLRPLNDYGVKDIMRILAIYVNRNTILSNYSSERISEILYDLGYEITDQIFVNSKQYGLDTPDKIKLYPMIVRVLVDTVHSAYLRALKGGERDSLRSARVVTQSITPSSGGSSYATQEKRHVGGFLNPKNWKL</sequence>
<reference evidence="1" key="1">
    <citation type="journal article" date="2015" name="Nature">
        <title>Complex archaea that bridge the gap between prokaryotes and eukaryotes.</title>
        <authorList>
            <person name="Spang A."/>
            <person name="Saw J.H."/>
            <person name="Jorgensen S.L."/>
            <person name="Zaremba-Niedzwiedzka K."/>
            <person name="Martijn J."/>
            <person name="Lind A.E."/>
            <person name="van Eijk R."/>
            <person name="Schleper C."/>
            <person name="Guy L."/>
            <person name="Ettema T.J."/>
        </authorList>
    </citation>
    <scope>NUCLEOTIDE SEQUENCE</scope>
</reference>
<dbReference type="AlphaFoldDB" id="A0A0F9BY02"/>
<name>A0A0F9BY02_9ZZZZ</name>